<evidence type="ECO:0000313" key="2">
    <source>
        <dbReference type="EMBL" id="MCX2983118.1"/>
    </source>
</evidence>
<dbReference type="RefSeq" id="WP_279247148.1">
    <property type="nucleotide sequence ID" value="NZ_SHNN01000005.1"/>
</dbReference>
<proteinExistence type="predicted"/>
<accession>A0ABT3TLC3</accession>
<dbReference type="EMBL" id="SHNN01000005">
    <property type="protein sequence ID" value="MCX2983118.1"/>
    <property type="molecule type" value="Genomic_DNA"/>
</dbReference>
<comment type="caution">
    <text evidence="2">The sequence shown here is derived from an EMBL/GenBank/DDBJ whole genome shotgun (WGS) entry which is preliminary data.</text>
</comment>
<dbReference type="Proteomes" id="UP001143362">
    <property type="component" value="Unassembled WGS sequence"/>
</dbReference>
<keyword evidence="1" id="KW-0472">Membrane</keyword>
<evidence type="ECO:0008006" key="4">
    <source>
        <dbReference type="Google" id="ProtNLM"/>
    </source>
</evidence>
<keyword evidence="1" id="KW-1133">Transmembrane helix</keyword>
<reference evidence="2" key="1">
    <citation type="submission" date="2019-02" db="EMBL/GenBank/DDBJ databases">
        <authorList>
            <person name="Li S.-H."/>
        </authorList>
    </citation>
    <scope>NUCLEOTIDE SEQUENCE</scope>
    <source>
        <strain evidence="2">IMCC14734</strain>
    </source>
</reference>
<keyword evidence="1" id="KW-0812">Transmembrane</keyword>
<organism evidence="2 3">
    <name type="scientific">Candidatus Litorirhabdus singularis</name>
    <dbReference type="NCBI Taxonomy" id="2518993"/>
    <lineage>
        <taxon>Bacteria</taxon>
        <taxon>Pseudomonadati</taxon>
        <taxon>Pseudomonadota</taxon>
        <taxon>Gammaproteobacteria</taxon>
        <taxon>Cellvibrionales</taxon>
        <taxon>Halieaceae</taxon>
        <taxon>Candidatus Litorirhabdus</taxon>
    </lineage>
</organism>
<feature type="transmembrane region" description="Helical" evidence="1">
    <location>
        <begin position="12"/>
        <end position="29"/>
    </location>
</feature>
<protein>
    <recommendedName>
        <fullName evidence="4">DUF4760 domain-containing protein</fullName>
    </recommendedName>
</protein>
<gene>
    <name evidence="2" type="ORF">EYC98_19830</name>
</gene>
<keyword evidence="3" id="KW-1185">Reference proteome</keyword>
<evidence type="ECO:0000313" key="3">
    <source>
        <dbReference type="Proteomes" id="UP001143362"/>
    </source>
</evidence>
<name>A0ABT3TLC3_9GAMM</name>
<sequence>MTLSDLGDLGDFLGGIGVIVTLIYLAIQIRRNTYAVRSASLDSAYAAHMEFQRTVWSDSELNKLWFDGLLEKRELSDTERERFLFMLISCARLWEGAYFKVNEGSLESKAWVGLNEELAGVFSFPGVQPYWTGFVRGMCAKEFVEFVESEVMERESSGNVAA</sequence>
<evidence type="ECO:0000256" key="1">
    <source>
        <dbReference type="SAM" id="Phobius"/>
    </source>
</evidence>